<dbReference type="Pfam" id="PF01569">
    <property type="entry name" value="PAP2"/>
    <property type="match status" value="1"/>
</dbReference>
<dbReference type="GO" id="GO:0016020">
    <property type="term" value="C:membrane"/>
    <property type="evidence" value="ECO:0000318"/>
    <property type="project" value="GO_Central"/>
</dbReference>
<dbReference type="AlphaFoldDB" id="A0A9R0K2C7"/>
<keyword evidence="1" id="KW-1133">Transmembrane helix</keyword>
<gene>
    <name evidence="4" type="primary">LOC110795271</name>
</gene>
<keyword evidence="3" id="KW-1185">Reference proteome</keyword>
<protein>
    <submittedName>
        <fullName evidence="4">Probable lipid phosphate phosphatase beta</fullName>
    </submittedName>
</protein>
<dbReference type="SUPFAM" id="SSF48317">
    <property type="entry name" value="Acid phosphatase/Vanadium-dependent haloperoxidase"/>
    <property type="match status" value="1"/>
</dbReference>
<dbReference type="PANTHER" id="PTHR14969:SF13">
    <property type="entry name" value="AT30094P"/>
    <property type="match status" value="1"/>
</dbReference>
<dbReference type="GO" id="GO:0042392">
    <property type="term" value="F:sphingosine-1-phosphate phosphatase activity"/>
    <property type="evidence" value="ECO:0000318"/>
    <property type="project" value="GO_Central"/>
</dbReference>
<name>A0A9R0K2C7_SPIOL</name>
<keyword evidence="1" id="KW-0472">Membrane</keyword>
<feature type="domain" description="Phosphatidic acid phosphatase type 2/haloperoxidase" evidence="2">
    <location>
        <begin position="79"/>
        <end position="217"/>
    </location>
</feature>
<keyword evidence="1" id="KW-0812">Transmembrane</keyword>
<evidence type="ECO:0000313" key="3">
    <source>
        <dbReference type="Proteomes" id="UP000813463"/>
    </source>
</evidence>
<dbReference type="GO" id="GO:0046839">
    <property type="term" value="P:phospholipid dephosphorylation"/>
    <property type="evidence" value="ECO:0000318"/>
    <property type="project" value="GO_Central"/>
</dbReference>
<evidence type="ECO:0000256" key="1">
    <source>
        <dbReference type="SAM" id="Phobius"/>
    </source>
</evidence>
<evidence type="ECO:0000313" key="4">
    <source>
        <dbReference type="RefSeq" id="XP_021855971.1"/>
    </source>
</evidence>
<dbReference type="GeneID" id="110795271"/>
<dbReference type="SMART" id="SM00014">
    <property type="entry name" value="acidPPc"/>
    <property type="match status" value="1"/>
</dbReference>
<reference evidence="4" key="2">
    <citation type="submission" date="2025-08" db="UniProtKB">
        <authorList>
            <consortium name="RefSeq"/>
        </authorList>
    </citation>
    <scope>IDENTIFICATION</scope>
    <source>
        <tissue evidence="4">Leaf</tissue>
    </source>
</reference>
<dbReference type="KEGG" id="soe:110795271"/>
<dbReference type="InterPro" id="IPR000326">
    <property type="entry name" value="PAP2/HPO"/>
</dbReference>
<evidence type="ECO:0000259" key="2">
    <source>
        <dbReference type="SMART" id="SM00014"/>
    </source>
</evidence>
<dbReference type="InterPro" id="IPR036938">
    <property type="entry name" value="PAP2/HPO_sf"/>
</dbReference>
<feature type="transmembrane region" description="Helical" evidence="1">
    <location>
        <begin position="76"/>
        <end position="97"/>
    </location>
</feature>
<dbReference type="Gene3D" id="1.20.144.10">
    <property type="entry name" value="Phosphatidic acid phosphatase type 2/haloperoxidase"/>
    <property type="match status" value="1"/>
</dbReference>
<proteinExistence type="predicted"/>
<dbReference type="OrthoDB" id="10266771at2759"/>
<accession>A0A9R0K2C7</accession>
<feature type="transmembrane region" description="Helical" evidence="1">
    <location>
        <begin position="198"/>
        <end position="220"/>
    </location>
</feature>
<feature type="transmembrane region" description="Helical" evidence="1">
    <location>
        <begin position="169"/>
        <end position="186"/>
    </location>
</feature>
<sequence length="222" mass="24623">MDKPKETPPLPSPPPSLLRHVVNLDTTLSQSIHTLCQPVIPRAVLKLLEITGDGRLWFPVSLSFILSPVSLHSSTLYSFSLSLLLGLLTDILFIGLLKHLIRRQRPHYNPAMGTTIPVDHWSFPSGHSSRVFFIASLFSLSISAIGEGIDQLRFRDQAIVDRWIGGQDSGEVVAVMLVLVWIWSLLTSISRVLLGRHFVLDVVAGAFVGVFNGAIVHRFLKF</sequence>
<dbReference type="Proteomes" id="UP000813463">
    <property type="component" value="Chromosome 6"/>
</dbReference>
<organism evidence="3 4">
    <name type="scientific">Spinacia oleracea</name>
    <name type="common">Spinach</name>
    <dbReference type="NCBI Taxonomy" id="3562"/>
    <lineage>
        <taxon>Eukaryota</taxon>
        <taxon>Viridiplantae</taxon>
        <taxon>Streptophyta</taxon>
        <taxon>Embryophyta</taxon>
        <taxon>Tracheophyta</taxon>
        <taxon>Spermatophyta</taxon>
        <taxon>Magnoliopsida</taxon>
        <taxon>eudicotyledons</taxon>
        <taxon>Gunneridae</taxon>
        <taxon>Pentapetalae</taxon>
        <taxon>Caryophyllales</taxon>
        <taxon>Chenopodiaceae</taxon>
        <taxon>Chenopodioideae</taxon>
        <taxon>Anserineae</taxon>
        <taxon>Spinacia</taxon>
    </lineage>
</organism>
<dbReference type="PANTHER" id="PTHR14969">
    <property type="entry name" value="SPHINGOSINE-1-PHOSPHATE PHOSPHOHYDROLASE"/>
    <property type="match status" value="1"/>
</dbReference>
<dbReference type="RefSeq" id="XP_021855971.1">
    <property type="nucleotide sequence ID" value="XM_022000279.2"/>
</dbReference>
<reference evidence="3" key="1">
    <citation type="journal article" date="2021" name="Nat. Commun.">
        <title>Genomic analyses provide insights into spinach domestication and the genetic basis of agronomic traits.</title>
        <authorList>
            <person name="Cai X."/>
            <person name="Sun X."/>
            <person name="Xu C."/>
            <person name="Sun H."/>
            <person name="Wang X."/>
            <person name="Ge C."/>
            <person name="Zhang Z."/>
            <person name="Wang Q."/>
            <person name="Fei Z."/>
            <person name="Jiao C."/>
            <person name="Wang Q."/>
        </authorList>
    </citation>
    <scope>NUCLEOTIDE SEQUENCE [LARGE SCALE GENOMIC DNA]</scope>
    <source>
        <strain evidence="3">cv. Varoflay</strain>
    </source>
</reference>